<organism evidence="2 3">
    <name type="scientific">Glycine soja</name>
    <name type="common">Wild soybean</name>
    <dbReference type="NCBI Taxonomy" id="3848"/>
    <lineage>
        <taxon>Eukaryota</taxon>
        <taxon>Viridiplantae</taxon>
        <taxon>Streptophyta</taxon>
        <taxon>Embryophyta</taxon>
        <taxon>Tracheophyta</taxon>
        <taxon>Spermatophyta</taxon>
        <taxon>Magnoliopsida</taxon>
        <taxon>eudicotyledons</taxon>
        <taxon>Gunneridae</taxon>
        <taxon>Pentapetalae</taxon>
        <taxon>rosids</taxon>
        <taxon>fabids</taxon>
        <taxon>Fabales</taxon>
        <taxon>Fabaceae</taxon>
        <taxon>Papilionoideae</taxon>
        <taxon>50 kb inversion clade</taxon>
        <taxon>NPAAA clade</taxon>
        <taxon>indigoferoid/millettioid clade</taxon>
        <taxon>Phaseoleae</taxon>
        <taxon>Glycine</taxon>
        <taxon>Glycine subgen. Soja</taxon>
    </lineage>
</organism>
<evidence type="ECO:0000313" key="2">
    <source>
        <dbReference type="EMBL" id="RZB69117.1"/>
    </source>
</evidence>
<reference evidence="2 3" key="1">
    <citation type="submission" date="2018-09" db="EMBL/GenBank/DDBJ databases">
        <title>A high-quality reference genome of wild soybean provides a powerful tool to mine soybean genomes.</title>
        <authorList>
            <person name="Xie M."/>
            <person name="Chung C.Y.L."/>
            <person name="Li M.-W."/>
            <person name="Wong F.-L."/>
            <person name="Chan T.-F."/>
            <person name="Lam H.-M."/>
        </authorList>
    </citation>
    <scope>NUCLEOTIDE SEQUENCE [LARGE SCALE GENOMIC DNA]</scope>
    <source>
        <strain evidence="3">cv. W05</strain>
        <tissue evidence="2">Hypocotyl of etiolated seedlings</tissue>
    </source>
</reference>
<keyword evidence="1" id="KW-0732">Signal</keyword>
<protein>
    <recommendedName>
        <fullName evidence="4">Wall-associated receptor kinase galacturonan-binding domain-containing protein</fullName>
    </recommendedName>
</protein>
<dbReference type="AlphaFoldDB" id="A0A445H6B9"/>
<name>A0A445H6B9_GLYSO</name>
<dbReference type="EMBL" id="QZWG01000014">
    <property type="protein sequence ID" value="RZB69117.1"/>
    <property type="molecule type" value="Genomic_DNA"/>
</dbReference>
<accession>A0A445H6B9</accession>
<feature type="signal peptide" evidence="1">
    <location>
        <begin position="1"/>
        <end position="27"/>
    </location>
</feature>
<evidence type="ECO:0000256" key="1">
    <source>
        <dbReference type="SAM" id="SignalP"/>
    </source>
</evidence>
<sequence length="104" mass="10628">MGLMAMSMRMQLALIQVVLVIVPASMGTTAANQTLLGCPRFCGSVPIPYPFGIGKSSETGHNRFLEGALELTCEAKTPKGGAFTVHVTRGTAGSAPDAGAFGSA</sequence>
<dbReference type="Proteomes" id="UP000289340">
    <property type="component" value="Chromosome 14"/>
</dbReference>
<gene>
    <name evidence="2" type="ORF">D0Y65_038753</name>
</gene>
<proteinExistence type="predicted"/>
<dbReference type="PANTHER" id="PTHR33491">
    <property type="entry name" value="OSJNBA0016N04.9 PROTEIN"/>
    <property type="match status" value="1"/>
</dbReference>
<evidence type="ECO:0000313" key="3">
    <source>
        <dbReference type="Proteomes" id="UP000289340"/>
    </source>
</evidence>
<feature type="chain" id="PRO_5019042475" description="Wall-associated receptor kinase galacturonan-binding domain-containing protein" evidence="1">
    <location>
        <begin position="28"/>
        <end position="104"/>
    </location>
</feature>
<evidence type="ECO:0008006" key="4">
    <source>
        <dbReference type="Google" id="ProtNLM"/>
    </source>
</evidence>
<keyword evidence="3" id="KW-1185">Reference proteome</keyword>
<comment type="caution">
    <text evidence="2">The sequence shown here is derived from an EMBL/GenBank/DDBJ whole genome shotgun (WGS) entry which is preliminary data.</text>
</comment>